<dbReference type="Gene3D" id="2.10.10.90">
    <property type="match status" value="1"/>
</dbReference>
<proteinExistence type="predicted"/>
<name>A0A8S5T8Y6_9CAUD</name>
<sequence length="353" mass="39718">MANPNTLPSYHYQDIQIPDASLQSQLRQYWSTGQYSEALSLLSNNATQLQGKAFIADLINILFSGVLDLETRYNTAVPVFLSNLATQYSTLISNFISHGVWNTSAQYTPFNFVAYNNEVYMCISKPPIGTLPTNTTYWLYLGLRGEQGASGIDVNMRYTWNDTNTYNINDLVVYGQNIYVALVQNTNVVPGSDSTTWGIFLTINPGQINVGITAPANPVQNEVWFQTQVDPLTQTSTTPLIGQFNRYNTDTDSWEEMYPNILFRWLDGFDDYIPMALYIDLDIQPNQWVNQTYTYQYPFLTANNLVNVLPANGITQSQYAVYNSLSLSVNETNIVLSTSSTPAIDVPLIIQIQ</sequence>
<reference evidence="1" key="1">
    <citation type="journal article" date="2021" name="Proc. Natl. Acad. Sci. U.S.A.">
        <title>A Catalog of Tens of Thousands of Viruses from Human Metagenomes Reveals Hidden Associations with Chronic Diseases.</title>
        <authorList>
            <person name="Tisza M.J."/>
            <person name="Buck C.B."/>
        </authorList>
    </citation>
    <scope>NUCLEOTIDE SEQUENCE</scope>
    <source>
        <strain evidence="1">Ct0Wl9</strain>
    </source>
</reference>
<evidence type="ECO:0000313" key="1">
    <source>
        <dbReference type="EMBL" id="DAF59702.1"/>
    </source>
</evidence>
<dbReference type="EMBL" id="BK032775">
    <property type="protein sequence ID" value="DAF59702.1"/>
    <property type="molecule type" value="Genomic_DNA"/>
</dbReference>
<protein>
    <submittedName>
        <fullName evidence="1">Uncharacterized protein</fullName>
    </submittedName>
</protein>
<organism evidence="1">
    <name type="scientific">Siphoviridae sp. ct0Wl9</name>
    <dbReference type="NCBI Taxonomy" id="2827763"/>
    <lineage>
        <taxon>Viruses</taxon>
        <taxon>Duplodnaviria</taxon>
        <taxon>Heunggongvirae</taxon>
        <taxon>Uroviricota</taxon>
        <taxon>Caudoviricetes</taxon>
    </lineage>
</organism>
<accession>A0A8S5T8Y6</accession>